<dbReference type="PANTHER" id="PTHR43124">
    <property type="entry name" value="PURINE EFFLUX PUMP PBUE"/>
    <property type="match status" value="1"/>
</dbReference>
<gene>
    <name evidence="8" type="ORF">SAMN02743940_2143</name>
</gene>
<evidence type="ECO:0000313" key="9">
    <source>
        <dbReference type="Proteomes" id="UP000185062"/>
    </source>
</evidence>
<proteinExistence type="predicted"/>
<dbReference type="InterPro" id="IPR011701">
    <property type="entry name" value="MFS"/>
</dbReference>
<comment type="subcellular location">
    <subcellularLocation>
        <location evidence="1">Cell membrane</location>
        <topology evidence="1">Multi-pass membrane protein</topology>
    </subcellularLocation>
</comment>
<evidence type="ECO:0000256" key="5">
    <source>
        <dbReference type="ARBA" id="ARBA00023136"/>
    </source>
</evidence>
<feature type="transmembrane region" description="Helical" evidence="6">
    <location>
        <begin position="243"/>
        <end position="265"/>
    </location>
</feature>
<feature type="domain" description="Major facilitator superfamily (MFS) profile" evidence="7">
    <location>
        <begin position="18"/>
        <end position="393"/>
    </location>
</feature>
<dbReference type="PROSITE" id="PS50850">
    <property type="entry name" value="MFS"/>
    <property type="match status" value="1"/>
</dbReference>
<accession>A0A1N6IX07</accession>
<name>A0A1N6IX07_9PROT</name>
<protein>
    <submittedName>
        <fullName evidence="8">Predicted arabinose efflux permease, MFS family</fullName>
    </submittedName>
</protein>
<organism evidence="8 9">
    <name type="scientific">Nitrosomonas cryotolerans ATCC 49181</name>
    <dbReference type="NCBI Taxonomy" id="1131553"/>
    <lineage>
        <taxon>Bacteria</taxon>
        <taxon>Pseudomonadati</taxon>
        <taxon>Pseudomonadota</taxon>
        <taxon>Betaproteobacteria</taxon>
        <taxon>Nitrosomonadales</taxon>
        <taxon>Nitrosomonadaceae</taxon>
        <taxon>Nitrosomonas</taxon>
    </lineage>
</organism>
<dbReference type="InterPro" id="IPR036259">
    <property type="entry name" value="MFS_trans_sf"/>
</dbReference>
<dbReference type="InterPro" id="IPR020846">
    <property type="entry name" value="MFS_dom"/>
</dbReference>
<feature type="transmembrane region" description="Helical" evidence="6">
    <location>
        <begin position="176"/>
        <end position="193"/>
    </location>
</feature>
<feature type="transmembrane region" description="Helical" evidence="6">
    <location>
        <begin position="277"/>
        <end position="296"/>
    </location>
</feature>
<feature type="transmembrane region" description="Helical" evidence="6">
    <location>
        <begin position="214"/>
        <end position="237"/>
    </location>
</feature>
<dbReference type="EMBL" id="FSRO01000001">
    <property type="protein sequence ID" value="SIO36564.1"/>
    <property type="molecule type" value="Genomic_DNA"/>
</dbReference>
<feature type="transmembrane region" description="Helical" evidence="6">
    <location>
        <begin position="106"/>
        <end position="130"/>
    </location>
</feature>
<evidence type="ECO:0000256" key="1">
    <source>
        <dbReference type="ARBA" id="ARBA00004651"/>
    </source>
</evidence>
<feature type="transmembrane region" description="Helical" evidence="6">
    <location>
        <begin position="369"/>
        <end position="389"/>
    </location>
</feature>
<evidence type="ECO:0000256" key="4">
    <source>
        <dbReference type="ARBA" id="ARBA00022989"/>
    </source>
</evidence>
<keyword evidence="4 6" id="KW-1133">Transmembrane helix</keyword>
<dbReference type="Pfam" id="PF07690">
    <property type="entry name" value="MFS_1"/>
    <property type="match status" value="1"/>
</dbReference>
<evidence type="ECO:0000256" key="3">
    <source>
        <dbReference type="ARBA" id="ARBA00022692"/>
    </source>
</evidence>
<evidence type="ECO:0000256" key="2">
    <source>
        <dbReference type="ARBA" id="ARBA00022475"/>
    </source>
</evidence>
<evidence type="ECO:0000313" key="8">
    <source>
        <dbReference type="EMBL" id="SIO36564.1"/>
    </source>
</evidence>
<sequence>MSTLTSPAYHTAMVNNLLRIVLVFAMTLPMLILYATSTLGPVLSLDLKFDITWLGYLIMSAFGLAAILSLWAGAIVNTIGTRYALLIIFFAITLAFTLIANTQDFYGLMIAAAICGIAQALANPVTNLLITQQIPAEKRAFMVGLKQSGVQLAALFAGLVLPGIAFQYGWRVAFGVIVPVALLFCIATLYVTPKQPTKSSQAPTRSFPNSLTQWLMSIQFCVGLSLSAFVTFLPTFAMQQGMSLSLADSLIGIFGITGMLSRIVLTPLGSKLADESRLLFILSAIAAGAIAFTMFADPEHHWCLWVGAIGVGLSAVGTNAIAMSMLIRDSAFGPVTTTSGFVSVSFFAGFALGPPLYASLANYSGSFLLGWSTLIGILMTACILTWALASARRQQETAQLSARISHSS</sequence>
<keyword evidence="2" id="KW-1003">Cell membrane</keyword>
<evidence type="ECO:0000259" key="7">
    <source>
        <dbReference type="PROSITE" id="PS50850"/>
    </source>
</evidence>
<keyword evidence="9" id="KW-1185">Reference proteome</keyword>
<dbReference type="AlphaFoldDB" id="A0A1N6IX07"/>
<reference evidence="8 9" key="1">
    <citation type="submission" date="2016-12" db="EMBL/GenBank/DDBJ databases">
        <authorList>
            <person name="Song W.-J."/>
            <person name="Kurnit D.M."/>
        </authorList>
    </citation>
    <scope>NUCLEOTIDE SEQUENCE [LARGE SCALE GENOMIC DNA]</scope>
    <source>
        <strain evidence="8 9">ATCC 49181</strain>
    </source>
</reference>
<keyword evidence="5 6" id="KW-0472">Membrane</keyword>
<feature type="transmembrane region" description="Helical" evidence="6">
    <location>
        <begin position="302"/>
        <end position="327"/>
    </location>
</feature>
<dbReference type="GO" id="GO:0005886">
    <property type="term" value="C:plasma membrane"/>
    <property type="evidence" value="ECO:0007669"/>
    <property type="project" value="UniProtKB-SubCell"/>
</dbReference>
<feature type="transmembrane region" description="Helical" evidence="6">
    <location>
        <begin position="339"/>
        <end position="357"/>
    </location>
</feature>
<dbReference type="SUPFAM" id="SSF103473">
    <property type="entry name" value="MFS general substrate transporter"/>
    <property type="match status" value="1"/>
</dbReference>
<dbReference type="eggNOG" id="COG2814">
    <property type="taxonomic scope" value="Bacteria"/>
</dbReference>
<feature type="transmembrane region" description="Helical" evidence="6">
    <location>
        <begin position="150"/>
        <end position="170"/>
    </location>
</feature>
<evidence type="ECO:0000256" key="6">
    <source>
        <dbReference type="SAM" id="Phobius"/>
    </source>
</evidence>
<feature type="transmembrane region" description="Helical" evidence="6">
    <location>
        <begin position="83"/>
        <end position="100"/>
    </location>
</feature>
<feature type="transmembrane region" description="Helical" evidence="6">
    <location>
        <begin position="53"/>
        <end position="76"/>
    </location>
</feature>
<keyword evidence="3 6" id="KW-0812">Transmembrane</keyword>
<dbReference type="Proteomes" id="UP000185062">
    <property type="component" value="Unassembled WGS sequence"/>
</dbReference>
<feature type="transmembrane region" description="Helical" evidence="6">
    <location>
        <begin position="12"/>
        <end position="33"/>
    </location>
</feature>
<dbReference type="InterPro" id="IPR050189">
    <property type="entry name" value="MFS_Efflux_Transporters"/>
</dbReference>
<dbReference type="GO" id="GO:0022857">
    <property type="term" value="F:transmembrane transporter activity"/>
    <property type="evidence" value="ECO:0007669"/>
    <property type="project" value="InterPro"/>
</dbReference>
<dbReference type="RefSeq" id="WP_051537624.1">
    <property type="nucleotide sequence ID" value="NZ_FSRO01000001.1"/>
</dbReference>
<dbReference type="PANTHER" id="PTHR43124:SF3">
    <property type="entry name" value="CHLORAMPHENICOL EFFLUX PUMP RV0191"/>
    <property type="match status" value="1"/>
</dbReference>
<dbReference type="Gene3D" id="1.20.1250.20">
    <property type="entry name" value="MFS general substrate transporter like domains"/>
    <property type="match status" value="2"/>
</dbReference>
<dbReference type="STRING" id="44575.SAMN05216419_102520"/>